<evidence type="ECO:0000256" key="18">
    <source>
        <dbReference type="SAM" id="MobiDB-lite"/>
    </source>
</evidence>
<evidence type="ECO:0000256" key="19">
    <source>
        <dbReference type="SAM" id="Phobius"/>
    </source>
</evidence>
<evidence type="ECO:0000256" key="15">
    <source>
        <dbReference type="ARBA" id="ARBA00047899"/>
    </source>
</evidence>
<evidence type="ECO:0000256" key="7">
    <source>
        <dbReference type="ARBA" id="ARBA00022679"/>
    </source>
</evidence>
<dbReference type="GO" id="GO:0045717">
    <property type="term" value="P:negative regulation of fatty acid biosynthetic process"/>
    <property type="evidence" value="ECO:0007669"/>
    <property type="project" value="UniProtKB-ARBA"/>
</dbReference>
<feature type="transmembrane region" description="Helical" evidence="19">
    <location>
        <begin position="321"/>
        <end position="342"/>
    </location>
</feature>
<evidence type="ECO:0000313" key="23">
    <source>
        <dbReference type="Proteomes" id="UP000028864"/>
    </source>
</evidence>
<evidence type="ECO:0000256" key="10">
    <source>
        <dbReference type="ARBA" id="ARBA00022741"/>
    </source>
</evidence>
<dbReference type="InterPro" id="IPR017441">
    <property type="entry name" value="Protein_kinase_ATP_BS"/>
</dbReference>
<evidence type="ECO:0000256" key="4">
    <source>
        <dbReference type="ARBA" id="ARBA00022475"/>
    </source>
</evidence>
<dbReference type="CDD" id="cd14014">
    <property type="entry name" value="STKc_PknB_like"/>
    <property type="match status" value="1"/>
</dbReference>
<dbReference type="InterPro" id="IPR008271">
    <property type="entry name" value="Ser/Thr_kinase_AS"/>
</dbReference>
<keyword evidence="5 22" id="KW-0723">Serine/threonine-protein kinase</keyword>
<dbReference type="InterPro" id="IPR000719">
    <property type="entry name" value="Prot_kinase_dom"/>
</dbReference>
<evidence type="ECO:0000256" key="9">
    <source>
        <dbReference type="ARBA" id="ARBA00022737"/>
    </source>
</evidence>
<keyword evidence="9" id="KW-0677">Repeat</keyword>
<dbReference type="PROSITE" id="PS50011">
    <property type="entry name" value="PROTEIN_KINASE_DOM"/>
    <property type="match status" value="1"/>
</dbReference>
<accession>A0AAV2WQU0</accession>
<dbReference type="EMBL" id="LK021341">
    <property type="protein sequence ID" value="CDQ46691.1"/>
    <property type="molecule type" value="Genomic_DNA"/>
</dbReference>
<dbReference type="SMART" id="SM00740">
    <property type="entry name" value="PASTA"/>
    <property type="match status" value="4"/>
</dbReference>
<evidence type="ECO:0000256" key="1">
    <source>
        <dbReference type="ARBA" id="ARBA00004162"/>
    </source>
</evidence>
<keyword evidence="8 19" id="KW-0812">Transmembrane</keyword>
<dbReference type="NCBIfam" id="NF033483">
    <property type="entry name" value="PknB_PASTA_kin"/>
    <property type="match status" value="1"/>
</dbReference>
<dbReference type="Gene3D" id="1.10.510.10">
    <property type="entry name" value="Transferase(Phosphotransferase) domain 1"/>
    <property type="match status" value="1"/>
</dbReference>
<dbReference type="GO" id="GO:0005524">
    <property type="term" value="F:ATP binding"/>
    <property type="evidence" value="ECO:0007669"/>
    <property type="project" value="UniProtKB-UniRule"/>
</dbReference>
<dbReference type="PROSITE" id="PS00107">
    <property type="entry name" value="PROTEIN_KINASE_ATP"/>
    <property type="match status" value="1"/>
</dbReference>
<evidence type="ECO:0000259" key="21">
    <source>
        <dbReference type="PROSITE" id="PS51178"/>
    </source>
</evidence>
<reference evidence="22" key="2">
    <citation type="submission" date="2015-09" db="EMBL/GenBank/DDBJ databases">
        <title>Draft genome sequence of Mycobacterium neoaurum DSM 44074.</title>
        <authorList>
            <person name="Croce O."/>
            <person name="Robert C."/>
            <person name="Raoult D."/>
            <person name="Drancourt M."/>
        </authorList>
    </citation>
    <scope>NUCLEOTIDE SEQUENCE</scope>
    <source>
        <strain evidence="22">DSM 44074</strain>
    </source>
</reference>
<protein>
    <recommendedName>
        <fullName evidence="3">Serine/threonine-protein kinase PknB</fullName>
        <ecNumber evidence="2">2.7.11.1</ecNumber>
    </recommendedName>
</protein>
<comment type="catalytic activity">
    <reaction evidence="16">
        <text>L-seryl-[protein] + ATP = O-phospho-L-seryl-[protein] + ADP + H(+)</text>
        <dbReference type="Rhea" id="RHEA:17989"/>
        <dbReference type="Rhea" id="RHEA-COMP:9863"/>
        <dbReference type="Rhea" id="RHEA-COMP:11604"/>
        <dbReference type="ChEBI" id="CHEBI:15378"/>
        <dbReference type="ChEBI" id="CHEBI:29999"/>
        <dbReference type="ChEBI" id="CHEBI:30616"/>
        <dbReference type="ChEBI" id="CHEBI:83421"/>
        <dbReference type="ChEBI" id="CHEBI:456216"/>
        <dbReference type="EC" id="2.7.11.1"/>
    </reaction>
</comment>
<evidence type="ECO:0000256" key="13">
    <source>
        <dbReference type="ARBA" id="ARBA00022989"/>
    </source>
</evidence>
<keyword evidence="13 19" id="KW-1133">Transmembrane helix</keyword>
<dbReference type="PANTHER" id="PTHR43289:SF6">
    <property type="entry name" value="SERINE_THREONINE-PROTEIN KINASE NEKL-3"/>
    <property type="match status" value="1"/>
</dbReference>
<evidence type="ECO:0000256" key="16">
    <source>
        <dbReference type="ARBA" id="ARBA00048679"/>
    </source>
</evidence>
<dbReference type="Pfam" id="PF03793">
    <property type="entry name" value="PASTA"/>
    <property type="match status" value="4"/>
</dbReference>
<sequence>MTMPQRLTDRYELGELLGFGGMSEVHRARDIRLHRDVAIKILRADLARDPNFSQRFRREARHTAALNHPSIVAVYDTGEAQTSTGRLPFLVMEYVDGMTVSQLIQQHGTLPPAQAMAIIDGVCTALEFSHSRGIVHRDIKPANIMVTPSGAVKVMDFGIARSMNATTGDRLTATSAVVGTAAYFSPEQARGQQVDARTDVYSLGCVLYEMLTGQAPFTGDTPLSVAYQHVRERPVAPSKRHPGIFPELDAVVLTALAKKPGKRYQSAADLQADLRRVSAGGSPVATAPQADELDTPDAGEPAGPITLQMPAQPARGRTRRWAIAGALAAVLALVAGGVYVVGALNRVQVPDVTGLDRAAAVSQLQDRGLDPTVDTMPDGTVQAGQVIGTDPAAGSSVSEGGDITVNVSTGPEQRRVPDVASMSYEDAVRALRDAGFDNVRRQPQASSAEQLDRAIGTEPAAGQDSATSNEIVIMVGSGPSSRLLPDVTGQTVEQATKNLNTAGFTTILQADTDGVLAAGEVAGTDPAPGASVATDAPITLKVSRGNQFPMPDLTGLFYADALQQLQALGFTGRLLKGPDVDAGGDRRARVVRQDPAPRAGVNRDGTITVSYGS</sequence>
<evidence type="ECO:0000256" key="3">
    <source>
        <dbReference type="ARBA" id="ARBA00014672"/>
    </source>
</evidence>
<dbReference type="InterPro" id="IPR005543">
    <property type="entry name" value="PASTA_dom"/>
</dbReference>
<dbReference type="CDD" id="cd06577">
    <property type="entry name" value="PASTA_pknB"/>
    <property type="match status" value="4"/>
</dbReference>
<dbReference type="FunFam" id="1.10.510.10:FF:000021">
    <property type="entry name" value="Serine/threonine protein kinase"/>
    <property type="match status" value="1"/>
</dbReference>
<comment type="catalytic activity">
    <reaction evidence="15">
        <text>L-threonyl-[protein] + ATP = O-phospho-L-threonyl-[protein] + ADP + H(+)</text>
        <dbReference type="Rhea" id="RHEA:46608"/>
        <dbReference type="Rhea" id="RHEA-COMP:11060"/>
        <dbReference type="Rhea" id="RHEA-COMP:11605"/>
        <dbReference type="ChEBI" id="CHEBI:15378"/>
        <dbReference type="ChEBI" id="CHEBI:30013"/>
        <dbReference type="ChEBI" id="CHEBI:30616"/>
        <dbReference type="ChEBI" id="CHEBI:61977"/>
        <dbReference type="ChEBI" id="CHEBI:456216"/>
        <dbReference type="EC" id="2.7.11.1"/>
    </reaction>
</comment>
<dbReference type="Gene3D" id="3.30.200.20">
    <property type="entry name" value="Phosphorylase Kinase, domain 1"/>
    <property type="match status" value="1"/>
</dbReference>
<comment type="subcellular location">
    <subcellularLocation>
        <location evidence="1">Cell membrane</location>
        <topology evidence="1">Single-pass membrane protein</topology>
    </subcellularLocation>
</comment>
<dbReference type="PROSITE" id="PS51178">
    <property type="entry name" value="PASTA"/>
    <property type="match status" value="4"/>
</dbReference>
<feature type="region of interest" description="Disordered" evidence="18">
    <location>
        <begin position="390"/>
        <end position="409"/>
    </location>
</feature>
<dbReference type="FunFam" id="3.30.200.20:FF:000035">
    <property type="entry name" value="Serine/threonine protein kinase Stk1"/>
    <property type="match status" value="1"/>
</dbReference>
<keyword evidence="6" id="KW-0597">Phosphoprotein</keyword>
<keyword evidence="4" id="KW-1003">Cell membrane</keyword>
<proteinExistence type="predicted"/>
<keyword evidence="10 17" id="KW-0547">Nucleotide-binding</keyword>
<gene>
    <name evidence="22" type="ORF">BN1047_04603</name>
</gene>
<feature type="domain" description="Protein kinase" evidence="20">
    <location>
        <begin position="11"/>
        <end position="277"/>
    </location>
</feature>
<evidence type="ECO:0000256" key="5">
    <source>
        <dbReference type="ARBA" id="ARBA00022527"/>
    </source>
</evidence>
<evidence type="ECO:0000256" key="2">
    <source>
        <dbReference type="ARBA" id="ARBA00012513"/>
    </source>
</evidence>
<dbReference type="EC" id="2.7.11.1" evidence="2"/>
<dbReference type="GO" id="GO:0004674">
    <property type="term" value="F:protein serine/threonine kinase activity"/>
    <property type="evidence" value="ECO:0007669"/>
    <property type="project" value="UniProtKB-KW"/>
</dbReference>
<dbReference type="PANTHER" id="PTHR43289">
    <property type="entry name" value="MITOGEN-ACTIVATED PROTEIN KINASE KINASE KINASE 20-RELATED"/>
    <property type="match status" value="1"/>
</dbReference>
<evidence type="ECO:0000256" key="12">
    <source>
        <dbReference type="ARBA" id="ARBA00022840"/>
    </source>
</evidence>
<feature type="domain" description="PASTA" evidence="21">
    <location>
        <begin position="478"/>
        <end position="544"/>
    </location>
</feature>
<dbReference type="Gene3D" id="3.30.10.20">
    <property type="match status" value="4"/>
</dbReference>
<feature type="region of interest" description="Disordered" evidence="18">
    <location>
        <begin position="279"/>
        <end position="299"/>
    </location>
</feature>
<dbReference type="Proteomes" id="UP000028864">
    <property type="component" value="Unassembled WGS sequence"/>
</dbReference>
<organism evidence="22 23">
    <name type="scientific">Mycolicibacterium neoaurum</name>
    <name type="common">Mycobacterium neoaurum</name>
    <dbReference type="NCBI Taxonomy" id="1795"/>
    <lineage>
        <taxon>Bacteria</taxon>
        <taxon>Bacillati</taxon>
        <taxon>Actinomycetota</taxon>
        <taxon>Actinomycetes</taxon>
        <taxon>Mycobacteriales</taxon>
        <taxon>Mycobacteriaceae</taxon>
        <taxon>Mycolicibacterium</taxon>
    </lineage>
</organism>
<dbReference type="GO" id="GO:0005886">
    <property type="term" value="C:plasma membrane"/>
    <property type="evidence" value="ECO:0007669"/>
    <property type="project" value="UniProtKB-SubCell"/>
</dbReference>
<evidence type="ECO:0000256" key="11">
    <source>
        <dbReference type="ARBA" id="ARBA00022777"/>
    </source>
</evidence>
<keyword evidence="14 19" id="KW-0472">Membrane</keyword>
<keyword evidence="11 22" id="KW-0418">Kinase</keyword>
<evidence type="ECO:0000313" key="22">
    <source>
        <dbReference type="EMBL" id="CDQ46691.1"/>
    </source>
</evidence>
<dbReference type="SUPFAM" id="SSF56112">
    <property type="entry name" value="Protein kinase-like (PK-like)"/>
    <property type="match status" value="1"/>
</dbReference>
<dbReference type="InterPro" id="IPR011009">
    <property type="entry name" value="Kinase-like_dom_sf"/>
</dbReference>
<feature type="domain" description="PASTA" evidence="21">
    <location>
        <begin position="343"/>
        <end position="409"/>
    </location>
</feature>
<dbReference type="Pfam" id="PF00069">
    <property type="entry name" value="Pkinase"/>
    <property type="match status" value="1"/>
</dbReference>
<evidence type="ECO:0000256" key="6">
    <source>
        <dbReference type="ARBA" id="ARBA00022553"/>
    </source>
</evidence>
<feature type="domain" description="PASTA" evidence="21">
    <location>
        <begin position="545"/>
        <end position="613"/>
    </location>
</feature>
<evidence type="ECO:0000259" key="20">
    <source>
        <dbReference type="PROSITE" id="PS50011"/>
    </source>
</evidence>
<name>A0AAV2WQU0_MYCNE</name>
<evidence type="ECO:0000256" key="8">
    <source>
        <dbReference type="ARBA" id="ARBA00022692"/>
    </source>
</evidence>
<dbReference type="RefSeq" id="WP_030133755.1">
    <property type="nucleotide sequence ID" value="NZ_LK021341.1"/>
</dbReference>
<evidence type="ECO:0000256" key="17">
    <source>
        <dbReference type="PROSITE-ProRule" id="PRU10141"/>
    </source>
</evidence>
<dbReference type="AlphaFoldDB" id="A0AAV2WQU0"/>
<dbReference type="PROSITE" id="PS00108">
    <property type="entry name" value="PROTEIN_KINASE_ST"/>
    <property type="match status" value="1"/>
</dbReference>
<feature type="binding site" evidence="17">
    <location>
        <position position="40"/>
    </location>
    <ligand>
        <name>ATP</name>
        <dbReference type="ChEBI" id="CHEBI:30616"/>
    </ligand>
</feature>
<feature type="domain" description="PASTA" evidence="21">
    <location>
        <begin position="410"/>
        <end position="477"/>
    </location>
</feature>
<reference evidence="22" key="1">
    <citation type="submission" date="2014-05" db="EMBL/GenBank/DDBJ databases">
        <authorList>
            <person name="Urmite Genomes"/>
        </authorList>
    </citation>
    <scope>NUCLEOTIDE SEQUENCE</scope>
    <source>
        <strain evidence="22">DSM 44074</strain>
    </source>
</reference>
<keyword evidence="7" id="KW-0808">Transferase</keyword>
<evidence type="ECO:0000256" key="14">
    <source>
        <dbReference type="ARBA" id="ARBA00023136"/>
    </source>
</evidence>
<dbReference type="SMART" id="SM00220">
    <property type="entry name" value="S_TKc"/>
    <property type="match status" value="1"/>
</dbReference>
<keyword evidence="12 17" id="KW-0067">ATP-binding</keyword>